<dbReference type="SUPFAM" id="SSF52540">
    <property type="entry name" value="P-loop containing nucleoside triphosphate hydrolases"/>
    <property type="match status" value="1"/>
</dbReference>
<dbReference type="InterPro" id="IPR003593">
    <property type="entry name" value="AAA+_ATPase"/>
</dbReference>
<dbReference type="NCBIfam" id="TIGR02533">
    <property type="entry name" value="type_II_gspE"/>
    <property type="match status" value="1"/>
</dbReference>
<evidence type="ECO:0000256" key="8">
    <source>
        <dbReference type="ARBA" id="ARBA00034006"/>
    </source>
</evidence>
<dbReference type="InterPro" id="IPR013369">
    <property type="entry name" value="T2SS_GspE"/>
</dbReference>
<dbReference type="SUPFAM" id="SSF160246">
    <property type="entry name" value="EspE N-terminal domain-like"/>
    <property type="match status" value="1"/>
</dbReference>
<evidence type="ECO:0000313" key="10">
    <source>
        <dbReference type="EMBL" id="CAH2031544.1"/>
    </source>
</evidence>
<dbReference type="RefSeq" id="WP_305732361.1">
    <property type="nucleotide sequence ID" value="NZ_OW150024.1"/>
</dbReference>
<dbReference type="Gene3D" id="3.30.450.90">
    <property type="match status" value="1"/>
</dbReference>
<dbReference type="SMART" id="SM00382">
    <property type="entry name" value="AAA"/>
    <property type="match status" value="1"/>
</dbReference>
<dbReference type="CDD" id="cd01129">
    <property type="entry name" value="PulE-GspE-like"/>
    <property type="match status" value="1"/>
</dbReference>
<evidence type="ECO:0000256" key="3">
    <source>
        <dbReference type="ARBA" id="ARBA00022741"/>
    </source>
</evidence>
<keyword evidence="11" id="KW-1185">Reference proteome</keyword>
<dbReference type="EC" id="7.4.2.8" evidence="7"/>
<dbReference type="Pfam" id="PF05157">
    <property type="entry name" value="MshEN"/>
    <property type="match status" value="1"/>
</dbReference>
<protein>
    <recommendedName>
        <fullName evidence="7">protein-secreting ATPase</fullName>
        <ecNumber evidence="7">7.4.2.8</ecNumber>
    </recommendedName>
</protein>
<comment type="catalytic activity">
    <reaction evidence="8">
        <text>ATP + H2O + cellular proteinSide 1 = ADP + phosphate + cellular proteinSide 2.</text>
        <dbReference type="EC" id="7.4.2.8"/>
    </reaction>
</comment>
<dbReference type="PANTHER" id="PTHR30258:SF2">
    <property type="entry name" value="COMG OPERON PROTEIN 1"/>
    <property type="match status" value="1"/>
</dbReference>
<dbReference type="InterPro" id="IPR001482">
    <property type="entry name" value="T2SS/T4SS_dom"/>
</dbReference>
<dbReference type="InterPro" id="IPR027417">
    <property type="entry name" value="P-loop_NTPase"/>
</dbReference>
<dbReference type="InterPro" id="IPR037257">
    <property type="entry name" value="T2SS_E_N_sf"/>
</dbReference>
<sequence>MSMEQTAADIRQIADRLGLPFAEQIDDTQADPSLLSRLPLAFARSRCLLPLAERDGRLELAVGRPLDLLAQDEVAQLYGTPLSVLVAPEGEVLAAINRLYARTADTARDVVENLVADDLTAIATELAHPKDLLDLTDEAPVIRLLNAILFQAVKERASDIHIEPYERTLEVRFRIDGILHVKLEPPKLLQEALVSRVKIMSSLNIAEKRLPQDGRFKVLVAGHEVDIRVSLVPTFFGERTVLRLLDRKQGVRSLSEIGFSPRDVTVMERLISRTSGIILVTGPTGSGKTTTLYAALSQLNRQERNLITIEDPIEYQLSGVGQIQVNSRIDLTFAAGLRAVLRQDPDVIMVGEIRDAETAEIAMQASLTGHLVLSTLHTNDAATAITRLIDMGIEPFMVASSLSGILAQRLVRTICPHCREAYTNDQPMPGLPDTLYRGKGCPQCYGQGTLGRVGIYELLPIDAELCGMITRRTPAGEIKEYAIRKGMKTIREDGLAKVAAGITTLEEVLRVTQEEYADLPV</sequence>
<dbReference type="PROSITE" id="PS00662">
    <property type="entry name" value="T2SP_E"/>
    <property type="match status" value="1"/>
</dbReference>
<dbReference type="PANTHER" id="PTHR30258">
    <property type="entry name" value="TYPE II SECRETION SYSTEM PROTEIN GSPE-RELATED"/>
    <property type="match status" value="1"/>
</dbReference>
<accession>A0ABM9DA95</accession>
<keyword evidence="5" id="KW-0653">Protein transport</keyword>
<keyword evidence="2" id="KW-0813">Transport</keyword>
<dbReference type="Gene3D" id="3.30.300.160">
    <property type="entry name" value="Type II secretion system, protein E, N-terminal domain"/>
    <property type="match status" value="1"/>
</dbReference>
<evidence type="ECO:0000256" key="6">
    <source>
        <dbReference type="ARBA" id="ARBA00022967"/>
    </source>
</evidence>
<evidence type="ECO:0000256" key="7">
    <source>
        <dbReference type="ARBA" id="ARBA00024382"/>
    </source>
</evidence>
<evidence type="ECO:0000259" key="9">
    <source>
        <dbReference type="PROSITE" id="PS00662"/>
    </source>
</evidence>
<comment type="similarity">
    <text evidence="1">Belongs to the GSP E family.</text>
</comment>
<keyword evidence="4" id="KW-0067">ATP-binding</keyword>
<keyword evidence="3" id="KW-0547">Nucleotide-binding</keyword>
<proteinExistence type="inferred from homology"/>
<name>A0ABM9DA95_9BACT</name>
<evidence type="ECO:0000256" key="5">
    <source>
        <dbReference type="ARBA" id="ARBA00022927"/>
    </source>
</evidence>
<organism evidence="10 11">
    <name type="scientific">Trichlorobacter ammonificans</name>
    <dbReference type="NCBI Taxonomy" id="2916410"/>
    <lineage>
        <taxon>Bacteria</taxon>
        <taxon>Pseudomonadati</taxon>
        <taxon>Thermodesulfobacteriota</taxon>
        <taxon>Desulfuromonadia</taxon>
        <taxon>Geobacterales</taxon>
        <taxon>Geobacteraceae</taxon>
        <taxon>Trichlorobacter</taxon>
    </lineage>
</organism>
<evidence type="ECO:0000256" key="4">
    <source>
        <dbReference type="ARBA" id="ARBA00022840"/>
    </source>
</evidence>
<reference evidence="10 11" key="1">
    <citation type="submission" date="2022-03" db="EMBL/GenBank/DDBJ databases">
        <authorList>
            <person name="Koch H."/>
        </authorList>
    </citation>
    <scope>NUCLEOTIDE SEQUENCE [LARGE SCALE GENOMIC DNA]</scope>
    <source>
        <strain evidence="10 11">G1</strain>
    </source>
</reference>
<dbReference type="EMBL" id="OW150024">
    <property type="protein sequence ID" value="CAH2031544.1"/>
    <property type="molecule type" value="Genomic_DNA"/>
</dbReference>
<dbReference type="Pfam" id="PF00437">
    <property type="entry name" value="T2SSE"/>
    <property type="match status" value="1"/>
</dbReference>
<dbReference type="InterPro" id="IPR007831">
    <property type="entry name" value="T2SS_GspE_N"/>
</dbReference>
<evidence type="ECO:0000256" key="1">
    <source>
        <dbReference type="ARBA" id="ARBA00006611"/>
    </source>
</evidence>
<gene>
    <name evidence="10" type="primary">gspE</name>
    <name evidence="10" type="ORF">GEAMG1_1712</name>
</gene>
<keyword evidence="6" id="KW-1278">Translocase</keyword>
<evidence type="ECO:0000256" key="2">
    <source>
        <dbReference type="ARBA" id="ARBA00022448"/>
    </source>
</evidence>
<dbReference type="Gene3D" id="3.40.50.300">
    <property type="entry name" value="P-loop containing nucleotide triphosphate hydrolases"/>
    <property type="match status" value="1"/>
</dbReference>
<dbReference type="Proteomes" id="UP001295463">
    <property type="component" value="Chromosome"/>
</dbReference>
<feature type="domain" description="Bacterial type II secretion system protein E" evidence="9">
    <location>
        <begin position="341"/>
        <end position="355"/>
    </location>
</feature>
<evidence type="ECO:0000313" key="11">
    <source>
        <dbReference type="Proteomes" id="UP001295463"/>
    </source>
</evidence>